<reference evidence="2 3" key="1">
    <citation type="submission" date="2016-10" db="EMBL/GenBank/DDBJ databases">
        <authorList>
            <person name="de Groot N.N."/>
        </authorList>
    </citation>
    <scope>NUCLEOTIDE SEQUENCE [LARGE SCALE GENOMIC DNA]</scope>
    <source>
        <strain evidence="2 3">DSM 44215</strain>
    </source>
</reference>
<protein>
    <submittedName>
        <fullName evidence="2">Uncharacterized protein</fullName>
    </submittedName>
</protein>
<gene>
    <name evidence="2" type="ORF">SAMN04488548_1221</name>
</gene>
<dbReference type="EMBL" id="FNLM01000022">
    <property type="protein sequence ID" value="SDT86091.1"/>
    <property type="molecule type" value="Genomic_DNA"/>
</dbReference>
<organism evidence="2 3">
    <name type="scientific">Gordonia westfalica</name>
    <dbReference type="NCBI Taxonomy" id="158898"/>
    <lineage>
        <taxon>Bacteria</taxon>
        <taxon>Bacillati</taxon>
        <taxon>Actinomycetota</taxon>
        <taxon>Actinomycetes</taxon>
        <taxon>Mycobacteriales</taxon>
        <taxon>Gordoniaceae</taxon>
        <taxon>Gordonia</taxon>
    </lineage>
</organism>
<proteinExistence type="predicted"/>
<name>A0A1H2DTH7_9ACTN</name>
<dbReference type="STRING" id="158898.SAMN04488548_1221"/>
<dbReference type="Proteomes" id="UP000183180">
    <property type="component" value="Unassembled WGS sequence"/>
</dbReference>
<sequence length="276" mass="30672">MTFREHLESTMDERPKLRVNLVRLPLQRTRAIDRTILDQIAYLRPQGWPGFRVWTRNDQQHGSHGVETRARIILRRILPLRHRRFPPALATVLHLVDMLNLGPQTHQRQRIQTRDGQTTAAPPQQPSGRPARHEPSTAHIAQPHDAYGTLPRSPPEASTTDPPQRLLCISGLLNLQLQLGHQQFILVQIAPQPALRATIVLTSNSTWSDATRSRATSSIADAFTSGSRGHSGVAPSRPSDAETGSPSSGCCGEHAQTGASEQVQALNYLPFRDRRP</sequence>
<evidence type="ECO:0000313" key="3">
    <source>
        <dbReference type="Proteomes" id="UP000183180"/>
    </source>
</evidence>
<feature type="non-terminal residue" evidence="2">
    <location>
        <position position="276"/>
    </location>
</feature>
<evidence type="ECO:0000313" key="2">
    <source>
        <dbReference type="EMBL" id="SDT86091.1"/>
    </source>
</evidence>
<dbReference type="AlphaFoldDB" id="A0A1H2DTH7"/>
<feature type="compositionally biased region" description="Polar residues" evidence="1">
    <location>
        <begin position="219"/>
        <end position="228"/>
    </location>
</feature>
<evidence type="ECO:0000256" key="1">
    <source>
        <dbReference type="SAM" id="MobiDB-lite"/>
    </source>
</evidence>
<feature type="region of interest" description="Disordered" evidence="1">
    <location>
        <begin position="105"/>
        <end position="163"/>
    </location>
</feature>
<feature type="region of interest" description="Disordered" evidence="1">
    <location>
        <begin position="219"/>
        <end position="276"/>
    </location>
</feature>
<accession>A0A1H2DTH7</accession>